<proteinExistence type="predicted"/>
<evidence type="ECO:0000313" key="1">
    <source>
        <dbReference type="Proteomes" id="UP000095283"/>
    </source>
</evidence>
<dbReference type="AlphaFoldDB" id="A0A1I7X9K6"/>
<sequence>MTTLIRLCLPLHLNVEVQLSVMVIQYEINRSIKVCTQFFFTFLNLSLYKTICNFQAASSRDIEGSSKSGSDVALTSFEPPTFVMKLDEPFINSVDLGLRFPPGSVLSMIQMNTAPPYTYKLVSNIVPPLTYGKYFSNNPILDNICIN</sequence>
<keyword evidence="1" id="KW-1185">Reference proteome</keyword>
<accession>A0A1I7X9K6</accession>
<dbReference type="Proteomes" id="UP000095283">
    <property type="component" value="Unplaced"/>
</dbReference>
<reference evidence="2" key="1">
    <citation type="submission" date="2016-11" db="UniProtKB">
        <authorList>
            <consortium name="WormBaseParasite"/>
        </authorList>
    </citation>
    <scope>IDENTIFICATION</scope>
</reference>
<organism evidence="1 2">
    <name type="scientific">Heterorhabditis bacteriophora</name>
    <name type="common">Entomopathogenic nematode worm</name>
    <dbReference type="NCBI Taxonomy" id="37862"/>
    <lineage>
        <taxon>Eukaryota</taxon>
        <taxon>Metazoa</taxon>
        <taxon>Ecdysozoa</taxon>
        <taxon>Nematoda</taxon>
        <taxon>Chromadorea</taxon>
        <taxon>Rhabditida</taxon>
        <taxon>Rhabditina</taxon>
        <taxon>Rhabditomorpha</taxon>
        <taxon>Strongyloidea</taxon>
        <taxon>Heterorhabditidae</taxon>
        <taxon>Heterorhabditis</taxon>
    </lineage>
</organism>
<dbReference type="WBParaSite" id="Hba_14065">
    <property type="protein sequence ID" value="Hba_14065"/>
    <property type="gene ID" value="Hba_14065"/>
</dbReference>
<evidence type="ECO:0000313" key="2">
    <source>
        <dbReference type="WBParaSite" id="Hba_14065"/>
    </source>
</evidence>
<protein>
    <submittedName>
        <fullName evidence="2">UEV domain-containing protein</fullName>
    </submittedName>
</protein>
<name>A0A1I7X9K6_HETBA</name>